<feature type="binding site" evidence="5">
    <location>
        <position position="308"/>
    </location>
    <ligand>
        <name>Zn(2+)</name>
        <dbReference type="ChEBI" id="CHEBI:29105"/>
    </ligand>
</feature>
<dbReference type="SUPFAM" id="SSF51556">
    <property type="entry name" value="Metallo-dependent hydrolases"/>
    <property type="match status" value="1"/>
</dbReference>
<dbReference type="FunFam" id="3.20.20.140:FF:000014">
    <property type="entry name" value="5-methylthioadenosine/S-adenosylhomocysteine deaminase"/>
    <property type="match status" value="1"/>
</dbReference>
<protein>
    <recommendedName>
        <fullName evidence="5">5-methylthioadenosine/S-adenosylhomocysteine deaminase</fullName>
        <shortName evidence="5">MTA/SAH deaminase</shortName>
        <ecNumber evidence="5">3.5.4.28</ecNumber>
        <ecNumber evidence="5">3.5.4.31</ecNumber>
    </recommendedName>
</protein>
<proteinExistence type="inferred from homology"/>
<evidence type="ECO:0000256" key="5">
    <source>
        <dbReference type="HAMAP-Rule" id="MF_01281"/>
    </source>
</evidence>
<evidence type="ECO:0000256" key="2">
    <source>
        <dbReference type="ARBA" id="ARBA00022723"/>
    </source>
</evidence>
<dbReference type="EC" id="3.5.4.31" evidence="5"/>
<feature type="binding site" evidence="5">
    <location>
        <position position="220"/>
    </location>
    <ligand>
        <name>Zn(2+)</name>
        <dbReference type="ChEBI" id="CHEBI:29105"/>
    </ligand>
</feature>
<dbReference type="HAMAP" id="MF_01281">
    <property type="entry name" value="MTA_SAH_deamin"/>
    <property type="match status" value="1"/>
</dbReference>
<dbReference type="Gene3D" id="3.20.20.140">
    <property type="entry name" value="Metal-dependent hydrolases"/>
    <property type="match status" value="1"/>
</dbReference>
<evidence type="ECO:0000256" key="4">
    <source>
        <dbReference type="ARBA" id="ARBA00022833"/>
    </source>
</evidence>
<evidence type="ECO:0000256" key="3">
    <source>
        <dbReference type="ARBA" id="ARBA00022801"/>
    </source>
</evidence>
<comment type="similarity">
    <text evidence="1">Belongs to the metallo-dependent hydrolases superfamily. ATZ/TRZ family.</text>
</comment>
<dbReference type="Pfam" id="PF01979">
    <property type="entry name" value="Amidohydro_1"/>
    <property type="match status" value="1"/>
</dbReference>
<dbReference type="InterPro" id="IPR032466">
    <property type="entry name" value="Metal_Hydrolase"/>
</dbReference>
<dbReference type="EC" id="3.5.4.28" evidence="5"/>
<evidence type="ECO:0000259" key="6">
    <source>
        <dbReference type="Pfam" id="PF01979"/>
    </source>
</evidence>
<dbReference type="NCBIfam" id="NF006549">
    <property type="entry name" value="PRK09045.1"/>
    <property type="match status" value="1"/>
</dbReference>
<evidence type="ECO:0000313" key="8">
    <source>
        <dbReference type="Proteomes" id="UP000318422"/>
    </source>
</evidence>
<gene>
    <name evidence="5" type="primary">mtaD</name>
    <name evidence="7" type="ORF">ZRA01_07730</name>
</gene>
<dbReference type="GO" id="GO:0090614">
    <property type="term" value="F:5'-methylthioadenosine deaminase activity"/>
    <property type="evidence" value="ECO:0007669"/>
    <property type="project" value="UniProtKB-UniRule"/>
</dbReference>
<comment type="catalytic activity">
    <reaction evidence="5">
        <text>S-adenosyl-L-homocysteine + H2O + H(+) = S-inosyl-L-homocysteine + NH4(+)</text>
        <dbReference type="Rhea" id="RHEA:20716"/>
        <dbReference type="ChEBI" id="CHEBI:15377"/>
        <dbReference type="ChEBI" id="CHEBI:15378"/>
        <dbReference type="ChEBI" id="CHEBI:28938"/>
        <dbReference type="ChEBI" id="CHEBI:57856"/>
        <dbReference type="ChEBI" id="CHEBI:57985"/>
        <dbReference type="EC" id="3.5.4.28"/>
    </reaction>
</comment>
<keyword evidence="2 5" id="KW-0479">Metal-binding</keyword>
<dbReference type="Proteomes" id="UP000318422">
    <property type="component" value="Unassembled WGS sequence"/>
</dbReference>
<comment type="cofactor">
    <cofactor evidence="5">
        <name>Zn(2+)</name>
        <dbReference type="ChEBI" id="CHEBI:29105"/>
    </cofactor>
    <text evidence="5">Binds 1 zinc ion per subunit.</text>
</comment>
<feature type="binding site" evidence="5">
    <location>
        <position position="308"/>
    </location>
    <ligand>
        <name>substrate</name>
    </ligand>
</feature>
<comment type="similarity">
    <text evidence="5">Belongs to the metallo-dependent hydrolases superfamily. MTA/SAH deaminase family.</text>
</comment>
<comment type="caution">
    <text evidence="5">Lacks conserved residue(s) required for the propagation of feature annotation.</text>
</comment>
<reference evidence="7 8" key="1">
    <citation type="submission" date="2019-06" db="EMBL/GenBank/DDBJ databases">
        <title>Whole genome shotgun sequence of Zoogloea ramigera NBRC 15342.</title>
        <authorList>
            <person name="Hosoyama A."/>
            <person name="Uohara A."/>
            <person name="Ohji S."/>
            <person name="Ichikawa N."/>
        </authorList>
    </citation>
    <scope>NUCLEOTIDE SEQUENCE [LARGE SCALE GENOMIC DNA]</scope>
    <source>
        <strain evidence="7 8">NBRC 15342</strain>
    </source>
</reference>
<dbReference type="InterPro" id="IPR023512">
    <property type="entry name" value="Deaminase_MtaD/DadD"/>
</dbReference>
<dbReference type="CDD" id="cd01298">
    <property type="entry name" value="ATZ_TRZ_like"/>
    <property type="match status" value="1"/>
</dbReference>
<feature type="binding site" evidence="5">
    <location>
        <position position="193"/>
    </location>
    <ligand>
        <name>substrate</name>
    </ligand>
</feature>
<feature type="binding site" evidence="5">
    <location>
        <position position="100"/>
    </location>
    <ligand>
        <name>substrate</name>
    </ligand>
</feature>
<dbReference type="InterPro" id="IPR050287">
    <property type="entry name" value="MTA/SAH_deaminase"/>
</dbReference>
<comment type="function">
    <text evidence="5">Catalyzes the deamination of 5-methylthioadenosine and S-adenosyl-L-homocysteine into 5-methylthioinosine and S-inosyl-L-homocysteine, respectively. Is also able to deaminate adenosine.</text>
</comment>
<organism evidence="7 8">
    <name type="scientific">Zoogloea ramigera</name>
    <dbReference type="NCBI Taxonomy" id="350"/>
    <lineage>
        <taxon>Bacteria</taxon>
        <taxon>Pseudomonadati</taxon>
        <taxon>Pseudomonadota</taxon>
        <taxon>Betaproteobacteria</taxon>
        <taxon>Rhodocyclales</taxon>
        <taxon>Zoogloeaceae</taxon>
        <taxon>Zoogloea</taxon>
    </lineage>
</organism>
<dbReference type="InterPro" id="IPR011059">
    <property type="entry name" value="Metal-dep_hydrolase_composite"/>
</dbReference>
<feature type="binding site" evidence="5">
    <location>
        <position position="71"/>
    </location>
    <ligand>
        <name>Zn(2+)</name>
        <dbReference type="ChEBI" id="CHEBI:29105"/>
    </ligand>
</feature>
<comment type="catalytic activity">
    <reaction evidence="5">
        <text>S-methyl-5'-thioadenosine + H2O + H(+) = S-methyl-5'-thioinosine + NH4(+)</text>
        <dbReference type="Rhea" id="RHEA:25025"/>
        <dbReference type="ChEBI" id="CHEBI:15377"/>
        <dbReference type="ChEBI" id="CHEBI:15378"/>
        <dbReference type="ChEBI" id="CHEBI:17509"/>
        <dbReference type="ChEBI" id="CHEBI:28938"/>
        <dbReference type="ChEBI" id="CHEBI:48595"/>
        <dbReference type="EC" id="3.5.4.31"/>
    </reaction>
</comment>
<dbReference type="AlphaFoldDB" id="A0A4Y4CVV1"/>
<evidence type="ECO:0000313" key="7">
    <source>
        <dbReference type="EMBL" id="GEC94700.1"/>
    </source>
</evidence>
<dbReference type="Gene3D" id="2.30.40.10">
    <property type="entry name" value="Urease, subunit C, domain 1"/>
    <property type="match status" value="1"/>
</dbReference>
<keyword evidence="8" id="KW-1185">Reference proteome</keyword>
<accession>A0A4Y4CVV1</accession>
<dbReference type="InterPro" id="IPR006680">
    <property type="entry name" value="Amidohydro-rel"/>
</dbReference>
<comment type="caution">
    <text evidence="7">The sequence shown here is derived from an EMBL/GenBank/DDBJ whole genome shotgun (WGS) entry which is preliminary data.</text>
</comment>
<feature type="binding site" evidence="5">
    <location>
        <position position="223"/>
    </location>
    <ligand>
        <name>substrate</name>
    </ligand>
</feature>
<keyword evidence="4 5" id="KW-0862">Zinc</keyword>
<dbReference type="GO" id="GO:0050270">
    <property type="term" value="F:S-adenosylhomocysteine deaminase activity"/>
    <property type="evidence" value="ECO:0007669"/>
    <property type="project" value="UniProtKB-UniRule"/>
</dbReference>
<name>A0A4Y4CVV1_ZOORA</name>
<dbReference type="SUPFAM" id="SSF51338">
    <property type="entry name" value="Composite domain of metallo-dependent hydrolases"/>
    <property type="match status" value="1"/>
</dbReference>
<dbReference type="EMBL" id="BJNV01000009">
    <property type="protein sequence ID" value="GEC94700.1"/>
    <property type="molecule type" value="Genomic_DNA"/>
</dbReference>
<dbReference type="PANTHER" id="PTHR43794:SF11">
    <property type="entry name" value="AMIDOHYDROLASE-RELATED DOMAIN-CONTAINING PROTEIN"/>
    <property type="match status" value="1"/>
</dbReference>
<feature type="domain" description="Amidohydrolase-related" evidence="6">
    <location>
        <begin position="62"/>
        <end position="410"/>
    </location>
</feature>
<dbReference type="GO" id="GO:0046872">
    <property type="term" value="F:metal ion binding"/>
    <property type="evidence" value="ECO:0007669"/>
    <property type="project" value="UniProtKB-KW"/>
</dbReference>
<sequence length="439" mass="47648">MMPTPVDLLIEARWIIPVEPADTTLEHHAVAVHNGRIVAVLPTAEARLRYTAAETVSLPEHILTPGLINLHCHAAMTLMRGLADDLPLMRWLQEAIWPTEARHASTAFVRDGSLLAAAEMLRGGITTCNDMYFYPEATAEAFDRVGLRAVLGITIIEFPSQYASDADDYLHKGLATFDAWRDHPLIRFALAPHAPYTVADATLERIGSLADELELPIHIHIHETAQEVEDSLRTCGQRPITRLETLGLLGPNLIGVHAVHLNDGDIERLALHGCAVAHCPTSNMKLASGAAPVARLLDKGLNVGLGTDGAASNNRLDLFREMQQASLLAKLSTGDATALPAHRALRMATLDGARALGLDHEIGSIATGKAADLCAVHIADPDALPCFHPVSHLIHVLGRHDVSDVWVAGQQRLQGGRLLQITNTELLSTARLWQNRLRQ</sequence>
<keyword evidence="3 5" id="KW-0378">Hydrolase</keyword>
<evidence type="ECO:0000256" key="1">
    <source>
        <dbReference type="ARBA" id="ARBA00006745"/>
    </source>
</evidence>
<feature type="binding site" evidence="5">
    <location>
        <position position="73"/>
    </location>
    <ligand>
        <name>Zn(2+)</name>
        <dbReference type="ChEBI" id="CHEBI:29105"/>
    </ligand>
</feature>
<dbReference type="PANTHER" id="PTHR43794">
    <property type="entry name" value="AMINOHYDROLASE SSNA-RELATED"/>
    <property type="match status" value="1"/>
</dbReference>